<name>A0A4R2FB80_9GAMM</name>
<dbReference type="InterPro" id="IPR036188">
    <property type="entry name" value="FAD/NAD-bd_sf"/>
</dbReference>
<dbReference type="InterPro" id="IPR017610">
    <property type="entry name" value="tRNA_S-uridine_synth_MnmC_C"/>
</dbReference>
<keyword evidence="9" id="KW-0511">Multifunctional enzyme</keyword>
<evidence type="ECO:0000256" key="8">
    <source>
        <dbReference type="ARBA" id="ARBA00023002"/>
    </source>
</evidence>
<dbReference type="GO" id="GO:0002098">
    <property type="term" value="P:tRNA wobble uridine modification"/>
    <property type="evidence" value="ECO:0007669"/>
    <property type="project" value="TreeGrafter"/>
</dbReference>
<dbReference type="GO" id="GO:0005737">
    <property type="term" value="C:cytoplasm"/>
    <property type="evidence" value="ECO:0007669"/>
    <property type="project" value="TreeGrafter"/>
</dbReference>
<keyword evidence="1" id="KW-0963">Cytoplasm</keyword>
<organism evidence="11 12">
    <name type="scientific">Shewanella fodinae</name>
    <dbReference type="NCBI Taxonomy" id="552357"/>
    <lineage>
        <taxon>Bacteria</taxon>
        <taxon>Pseudomonadati</taxon>
        <taxon>Pseudomonadota</taxon>
        <taxon>Gammaproteobacteria</taxon>
        <taxon>Alteromonadales</taxon>
        <taxon>Shewanellaceae</taxon>
        <taxon>Shewanella</taxon>
    </lineage>
</organism>
<dbReference type="PANTHER" id="PTHR13847">
    <property type="entry name" value="SARCOSINE DEHYDROGENASE-RELATED"/>
    <property type="match status" value="1"/>
</dbReference>
<evidence type="ECO:0000256" key="5">
    <source>
        <dbReference type="ARBA" id="ARBA00022691"/>
    </source>
</evidence>
<keyword evidence="5" id="KW-0949">S-adenosyl-L-methionine</keyword>
<keyword evidence="8" id="KW-0560">Oxidoreductase</keyword>
<evidence type="ECO:0000256" key="3">
    <source>
        <dbReference type="ARBA" id="ARBA00022630"/>
    </source>
</evidence>
<evidence type="ECO:0000259" key="10">
    <source>
        <dbReference type="Pfam" id="PF01266"/>
    </source>
</evidence>
<dbReference type="OrthoDB" id="9786494at2"/>
<dbReference type="GO" id="GO:0004808">
    <property type="term" value="F:tRNA (5-methylaminomethyl-2-thiouridylate)(34)-methyltransferase activity"/>
    <property type="evidence" value="ECO:0007669"/>
    <property type="project" value="TreeGrafter"/>
</dbReference>
<evidence type="ECO:0000313" key="11">
    <source>
        <dbReference type="EMBL" id="TCN84656.1"/>
    </source>
</evidence>
<evidence type="ECO:0000256" key="4">
    <source>
        <dbReference type="ARBA" id="ARBA00022679"/>
    </source>
</evidence>
<dbReference type="InterPro" id="IPR006076">
    <property type="entry name" value="FAD-dep_OxRdtase"/>
</dbReference>
<protein>
    <submittedName>
        <fullName evidence="11">tRNA 5-methylaminomethyl-2-thiouridine biosynthesis bifunctional protein</fullName>
    </submittedName>
</protein>
<keyword evidence="6" id="KW-0819">tRNA processing</keyword>
<keyword evidence="7" id="KW-0274">FAD</keyword>
<keyword evidence="12" id="KW-1185">Reference proteome</keyword>
<dbReference type="EMBL" id="SLWF01000011">
    <property type="protein sequence ID" value="TCN84656.1"/>
    <property type="molecule type" value="Genomic_DNA"/>
</dbReference>
<keyword evidence="2" id="KW-0489">Methyltransferase</keyword>
<proteinExistence type="predicted"/>
<dbReference type="Gene3D" id="3.50.50.60">
    <property type="entry name" value="FAD/NAD(P)-binding domain"/>
    <property type="match status" value="1"/>
</dbReference>
<evidence type="ECO:0000256" key="6">
    <source>
        <dbReference type="ARBA" id="ARBA00022694"/>
    </source>
</evidence>
<dbReference type="Proteomes" id="UP000294832">
    <property type="component" value="Unassembled WGS sequence"/>
</dbReference>
<dbReference type="RefSeq" id="WP_133038868.1">
    <property type="nucleotide sequence ID" value="NZ_SLWF01000011.1"/>
</dbReference>
<dbReference type="Pfam" id="PF01266">
    <property type="entry name" value="DAO"/>
    <property type="match status" value="1"/>
</dbReference>
<dbReference type="Gene3D" id="3.30.9.10">
    <property type="entry name" value="D-Amino Acid Oxidase, subunit A, domain 2"/>
    <property type="match status" value="1"/>
</dbReference>
<evidence type="ECO:0000313" key="12">
    <source>
        <dbReference type="Proteomes" id="UP000294832"/>
    </source>
</evidence>
<evidence type="ECO:0000256" key="1">
    <source>
        <dbReference type="ARBA" id="ARBA00022490"/>
    </source>
</evidence>
<dbReference type="PANTHER" id="PTHR13847:SF283">
    <property type="entry name" value="TRNA 5-METHYLAMINOMETHYL-2-THIOURIDINE BIOSYNTHESIS BIFUNCTIONAL PROTEIN MNMC"/>
    <property type="match status" value="1"/>
</dbReference>
<feature type="domain" description="FAD dependent oxidoreductase" evidence="10">
    <location>
        <begin position="223"/>
        <end position="592"/>
    </location>
</feature>
<dbReference type="GO" id="GO:0032259">
    <property type="term" value="P:methylation"/>
    <property type="evidence" value="ECO:0007669"/>
    <property type="project" value="UniProtKB-KW"/>
</dbReference>
<comment type="caution">
    <text evidence="11">The sequence shown here is derived from an EMBL/GenBank/DDBJ whole genome shotgun (WGS) entry which is preliminary data.</text>
</comment>
<dbReference type="AlphaFoldDB" id="A0A4R2FB80"/>
<evidence type="ECO:0000256" key="9">
    <source>
        <dbReference type="ARBA" id="ARBA00023268"/>
    </source>
</evidence>
<reference evidence="11 12" key="1">
    <citation type="submission" date="2019-03" db="EMBL/GenBank/DDBJ databases">
        <title>Freshwater and sediment microbial communities from various areas in North America, analyzing microbe dynamics in response to fracking.</title>
        <authorList>
            <person name="Lamendella R."/>
        </authorList>
    </citation>
    <scope>NUCLEOTIDE SEQUENCE [LARGE SCALE GENOMIC DNA]</scope>
    <source>
        <strain evidence="11 12">74A</strain>
    </source>
</reference>
<evidence type="ECO:0000256" key="2">
    <source>
        <dbReference type="ARBA" id="ARBA00022603"/>
    </source>
</evidence>
<evidence type="ECO:0000256" key="7">
    <source>
        <dbReference type="ARBA" id="ARBA00022827"/>
    </source>
</evidence>
<sequence length="625" mass="69071">MIAANTALQSHTPREITYLGGCGTAALPRLLQHCTKALLHCPTTKFHLLVFAADDTENKANTHLQTLLARLQPLKHLPLVQTMLQQILLPIEMCQRLLLDAGRVTIDLYLGCNKNLLKTIMAPCPWITLWYWQAPFTPTTPFIWQLARFSCDNCVIHLPDEQFATLKPHFITAGFQCQSSTEMTKINDDIALAERQALRHEALTQNYPYPRYCQLALDGESPVAIIGAGIAGASLALSLAERGIHSQIFYADSDVGVAASGNRQGALYPQFIPEADALNAFFQQGFLFSRQRIEQLVAYGHDIPHDFCGVLLTGFDQHSRARLEKIATAYPWTNEFLQWLAVDAANAVAGVSVNEPGIFYPLAGWVGPQKFTQAALAQAQQCGYAQTRANTQIVRLTPNADKWQLSDAQGNNYGPYTSVIIANGSALIDYPQTAQLPATRFRGQVSEVPTQPGLAEVNTVLCARGYLTPAWEHIHCLGASYVKDPQSLSYSESEQHENLEKLQQSYPDTSWHRHLKMGQQARVGVRMVTRDHLPMAGAVPDVTAIYSQANAIHGIDFWRKTKAPLHQGLYVLGALGSRGLCSAPLAAEMLAAELTHQPLPLSVTVLEHLSANRKWMRKLLKGKEL</sequence>
<dbReference type="NCBIfam" id="TIGR03197">
    <property type="entry name" value="MnmC_Cterm"/>
    <property type="match status" value="1"/>
</dbReference>
<accession>A0A4R2FB80</accession>
<dbReference type="GO" id="GO:0016645">
    <property type="term" value="F:oxidoreductase activity, acting on the CH-NH group of donors"/>
    <property type="evidence" value="ECO:0007669"/>
    <property type="project" value="InterPro"/>
</dbReference>
<dbReference type="SUPFAM" id="SSF51905">
    <property type="entry name" value="FAD/NAD(P)-binding domain"/>
    <property type="match status" value="1"/>
</dbReference>
<gene>
    <name evidence="11" type="ORF">EDC91_11170</name>
</gene>
<keyword evidence="3" id="KW-0285">Flavoprotein</keyword>
<keyword evidence="4" id="KW-0808">Transferase</keyword>